<dbReference type="Proteomes" id="UP000553343">
    <property type="component" value="Unassembled WGS sequence"/>
</dbReference>
<proteinExistence type="predicted"/>
<organism evidence="1 2">
    <name type="scientific">Desulfobacter latus</name>
    <dbReference type="NCBI Taxonomy" id="2292"/>
    <lineage>
        <taxon>Bacteria</taxon>
        <taxon>Pseudomonadati</taxon>
        <taxon>Thermodesulfobacteriota</taxon>
        <taxon>Desulfobacteria</taxon>
        <taxon>Desulfobacterales</taxon>
        <taxon>Desulfobacteraceae</taxon>
        <taxon>Desulfobacter</taxon>
    </lineage>
</organism>
<gene>
    <name evidence="1" type="ORF">HXW94_08360</name>
</gene>
<accession>A0A850SUE7</accession>
<name>A0A850SUE7_9BACT</name>
<protein>
    <submittedName>
        <fullName evidence="1">Uncharacterized protein</fullName>
    </submittedName>
</protein>
<sequence>MVEARGRKIIMTHNRFYNNGSIVGRRRASMVTTKPALKSHYHVISYDNKFLNNGKILSR</sequence>
<reference evidence="1 2" key="1">
    <citation type="submission" date="2020-06" db="EMBL/GenBank/DDBJ databases">
        <title>High-quality draft genome of sulfate reducer Desulfobacter latus type strain AcrS2 isolated from marine sediment.</title>
        <authorList>
            <person name="Hoppe M."/>
            <person name="Larsen C.K."/>
            <person name="Marshall I.P.G."/>
            <person name="Schramm A."/>
            <person name="Marietou A.G."/>
        </authorList>
    </citation>
    <scope>NUCLEOTIDE SEQUENCE [LARGE SCALE GENOMIC DNA]</scope>
    <source>
        <strain evidence="1 2">AcRS2</strain>
    </source>
</reference>
<keyword evidence="2" id="KW-1185">Reference proteome</keyword>
<comment type="caution">
    <text evidence="1">The sequence shown here is derived from an EMBL/GenBank/DDBJ whole genome shotgun (WGS) entry which is preliminary data.</text>
</comment>
<evidence type="ECO:0000313" key="2">
    <source>
        <dbReference type="Proteomes" id="UP000553343"/>
    </source>
</evidence>
<dbReference type="RefSeq" id="WP_178366452.1">
    <property type="nucleotide sequence ID" value="NZ_JACADJ010000022.1"/>
</dbReference>
<dbReference type="EMBL" id="JACADJ010000022">
    <property type="protein sequence ID" value="NWH04994.1"/>
    <property type="molecule type" value="Genomic_DNA"/>
</dbReference>
<dbReference type="AlphaFoldDB" id="A0A850SUE7"/>
<evidence type="ECO:0000313" key="1">
    <source>
        <dbReference type="EMBL" id="NWH04994.1"/>
    </source>
</evidence>